<dbReference type="InterPro" id="IPR014644">
    <property type="entry name" value="MeTrfase_PRMT7"/>
</dbReference>
<evidence type="ECO:0000256" key="5">
    <source>
        <dbReference type="PIRNR" id="PIRNR036946"/>
    </source>
</evidence>
<evidence type="ECO:0000313" key="8">
    <source>
        <dbReference type="Proteomes" id="UP000694845"/>
    </source>
</evidence>
<dbReference type="InterPro" id="IPR055135">
    <property type="entry name" value="PRMT_dom"/>
</dbReference>
<keyword evidence="3 6" id="KW-0949">S-adenosyl-L-methionine</keyword>
<protein>
    <recommendedName>
        <fullName evidence="5">Protein arginine N-methyltransferase</fullName>
        <ecNumber evidence="5">2.1.1.-</ecNumber>
    </recommendedName>
</protein>
<dbReference type="RefSeq" id="XP_022092024.1">
    <property type="nucleotide sequence ID" value="XM_022236332.1"/>
</dbReference>
<dbReference type="InterPro" id="IPR025799">
    <property type="entry name" value="Arg_MeTrfase"/>
</dbReference>
<evidence type="ECO:0000256" key="2">
    <source>
        <dbReference type="ARBA" id="ARBA00022679"/>
    </source>
</evidence>
<dbReference type="RefSeq" id="XP_022092025.1">
    <property type="nucleotide sequence ID" value="XM_022236333.1"/>
</dbReference>
<keyword evidence="1 6" id="KW-0489">Methyltransferase</keyword>
<evidence type="ECO:0000256" key="3">
    <source>
        <dbReference type="ARBA" id="ARBA00022691"/>
    </source>
</evidence>
<dbReference type="CTD" id="54496"/>
<dbReference type="GO" id="GO:0032259">
    <property type="term" value="P:methylation"/>
    <property type="evidence" value="ECO:0007669"/>
    <property type="project" value="UniProtKB-KW"/>
</dbReference>
<keyword evidence="8" id="KW-1185">Reference proteome</keyword>
<keyword evidence="2 6" id="KW-0808">Transferase</keyword>
<dbReference type="PROSITE" id="PS51678">
    <property type="entry name" value="SAM_MT_PRMT"/>
    <property type="match status" value="2"/>
</dbReference>
<organism evidence="8 10">
    <name type="scientific">Acanthaster planci</name>
    <name type="common">Crown-of-thorns starfish</name>
    <dbReference type="NCBI Taxonomy" id="133434"/>
    <lineage>
        <taxon>Eukaryota</taxon>
        <taxon>Metazoa</taxon>
        <taxon>Echinodermata</taxon>
        <taxon>Eleutherozoa</taxon>
        <taxon>Asterozoa</taxon>
        <taxon>Asteroidea</taxon>
        <taxon>Valvatacea</taxon>
        <taxon>Valvatida</taxon>
        <taxon>Acanthasteridae</taxon>
        <taxon>Acanthaster</taxon>
    </lineage>
</organism>
<evidence type="ECO:0000259" key="7">
    <source>
        <dbReference type="Pfam" id="PF22528"/>
    </source>
</evidence>
<dbReference type="CDD" id="cd02440">
    <property type="entry name" value="AdoMet_MTases"/>
    <property type="match status" value="1"/>
</dbReference>
<dbReference type="GO" id="GO:0016274">
    <property type="term" value="F:protein-arginine N-methyltransferase activity"/>
    <property type="evidence" value="ECO:0007669"/>
    <property type="project" value="InterPro"/>
</dbReference>
<gene>
    <name evidence="9 10" type="primary">LOC110980044</name>
</gene>
<dbReference type="SUPFAM" id="SSF53335">
    <property type="entry name" value="S-adenosyl-L-methionine-dependent methyltransferases"/>
    <property type="match status" value="2"/>
</dbReference>
<dbReference type="Gene3D" id="3.40.50.150">
    <property type="entry name" value="Vaccinia Virus protein VP39"/>
    <property type="match status" value="2"/>
</dbReference>
<feature type="domain" description="Protein arginine N-methyltransferase" evidence="7">
    <location>
        <begin position="565"/>
        <end position="709"/>
    </location>
</feature>
<name>A0A8B7YI10_ACAPL</name>
<dbReference type="GO" id="GO:0042054">
    <property type="term" value="F:histone methyltransferase activity"/>
    <property type="evidence" value="ECO:0007669"/>
    <property type="project" value="TreeGrafter"/>
</dbReference>
<keyword evidence="4" id="KW-0677">Repeat</keyword>
<dbReference type="PANTHER" id="PTHR11006">
    <property type="entry name" value="PROTEIN ARGININE N-METHYLTRANSFERASE"/>
    <property type="match status" value="1"/>
</dbReference>
<dbReference type="EC" id="2.1.1.-" evidence="5"/>
<dbReference type="AlphaFoldDB" id="A0A8B7YI10"/>
<dbReference type="GeneID" id="110980044"/>
<reference evidence="9 10" key="1">
    <citation type="submission" date="2025-04" db="UniProtKB">
        <authorList>
            <consortium name="RefSeq"/>
        </authorList>
    </citation>
    <scope>IDENTIFICATION</scope>
</reference>
<feature type="domain" description="Protein arginine N-methyltransferase" evidence="7">
    <location>
        <begin position="211"/>
        <end position="382"/>
    </location>
</feature>
<accession>A0A8B7YI10</accession>
<evidence type="ECO:0000313" key="10">
    <source>
        <dbReference type="RefSeq" id="XP_022092025.1"/>
    </source>
</evidence>
<evidence type="ECO:0000313" key="9">
    <source>
        <dbReference type="RefSeq" id="XP_022092024.1"/>
    </source>
</evidence>
<dbReference type="FunFam" id="3.40.50.150:FF:000070">
    <property type="entry name" value="Protein arginine N-methyltransferase 7"/>
    <property type="match status" value="1"/>
</dbReference>
<comment type="similarity">
    <text evidence="5">Belongs to the class I-like SAM-binding methyltransferase superfamily. Protein arginine N-methyltransferase family. PRMT7 subfamily.</text>
</comment>
<evidence type="ECO:0000256" key="6">
    <source>
        <dbReference type="PROSITE-ProRule" id="PRU01015"/>
    </source>
</evidence>
<dbReference type="OrthoDB" id="412876at2759"/>
<evidence type="ECO:0000256" key="1">
    <source>
        <dbReference type="ARBA" id="ARBA00022603"/>
    </source>
</evidence>
<dbReference type="KEGG" id="aplc:110980044"/>
<dbReference type="PANTHER" id="PTHR11006:SF4">
    <property type="entry name" value="PROTEIN ARGININE N-METHYLTRANSFERASE 7"/>
    <property type="match status" value="1"/>
</dbReference>
<evidence type="ECO:0000256" key="4">
    <source>
        <dbReference type="ARBA" id="ARBA00022737"/>
    </source>
</evidence>
<dbReference type="Pfam" id="PF06325">
    <property type="entry name" value="PrmA"/>
    <property type="match status" value="1"/>
</dbReference>
<sequence length="714" mass="79482">MNSAISHLSCASRLSLVSFISHSRCLCNKPTASAMSVLVSKVNPVTGASEWVVEDSTYDYHQEIARSAYTDMLHDDERNKKYYEGIRRAIRLMHARGKKAHVLDIGTGTGLLSMMAAECGADSIHACEAFEPIATAAKKIISKNGFANRINVTSKRSTEVIVGPDGDMPHKANILPAEVFDTELIGEGAIPTYLHAHRHLLEKDCLCIPHSATIRAQIVQSDLVWKWHKLLPIHIAGSSDVLILPPAKMKACPGAASVHDIQLSQVSPNQFKSITGPLDAIDFHFSQGDFTACRTATVAGTVQSDGVCHGIFMWWDLSMDTEGEIRLSTAPTWVHPQGDEAQWRDHWMQAIYFLDQPLEVCKGETLHLTLSHDDYSLWFNVSHSDKPRVDPERPVCHCGVHVAWSRPRIGMLNDAVRTEAYTQALRKVVSDKTLCVSVSDGSMLPLIAARLGAKQVYSLEPDSMSHRVLQDMIVGNNLKGQVILADKGAQALPSEFFSHQKIDVLIGEPFFISSTLPWHNLHFWYARTALALHMKDSALVLPCRARLRGVAMEFDHLWKFYAPVDNAEGFDVQIFDQLVQTSSAISDEATEPHPLWEYPGQALTSDFELMEFDFTQLVPTDIRTFSGMVEFLGQGICHGVALWMEYQLDQETWVSTGPQLPVSSAPSRDLAWDRHSKQGVYFIKSNPRVALGGQMRFDVSFNPSHGSIHFKFEV</sequence>
<dbReference type="Pfam" id="PF22528">
    <property type="entry name" value="PRMT_C"/>
    <property type="match status" value="2"/>
</dbReference>
<dbReference type="InterPro" id="IPR029063">
    <property type="entry name" value="SAM-dependent_MTases_sf"/>
</dbReference>
<proteinExistence type="inferred from homology"/>
<dbReference type="PIRSF" id="PIRSF036946">
    <property type="entry name" value="Arg_N-mtase"/>
    <property type="match status" value="1"/>
</dbReference>
<comment type="function">
    <text evidence="5">Arginine methyltransferase that can both catalyze the formation of omega-N monomethylarginine (MMA) and symmetrical dimethylarginine (sDMA).</text>
</comment>
<dbReference type="Proteomes" id="UP000694845">
    <property type="component" value="Unplaced"/>
</dbReference>
<dbReference type="Gene3D" id="2.70.160.11">
    <property type="entry name" value="Hnrnp arginine n-methyltransferase1"/>
    <property type="match status" value="2"/>
</dbReference>
<dbReference type="FunFam" id="3.40.50.150:FF:000071">
    <property type="entry name" value="Protein arginine N-methyltransferase 7"/>
    <property type="match status" value="1"/>
</dbReference>